<evidence type="ECO:0000313" key="2">
    <source>
        <dbReference type="EMBL" id="VDN13127.1"/>
    </source>
</evidence>
<accession>A0A3P7LNB2</accession>
<keyword evidence="3" id="KW-1185">Reference proteome</keyword>
<dbReference type="OrthoDB" id="6241969at2759"/>
<gene>
    <name evidence="2" type="ORF">DILT_LOCUS8958</name>
</gene>
<name>A0A3P7LNB2_DIBLA</name>
<protein>
    <submittedName>
        <fullName evidence="2">Uncharacterized protein</fullName>
    </submittedName>
</protein>
<feature type="region of interest" description="Disordered" evidence="1">
    <location>
        <begin position="175"/>
        <end position="199"/>
    </location>
</feature>
<organism evidence="2 3">
    <name type="scientific">Dibothriocephalus latus</name>
    <name type="common">Fish tapeworm</name>
    <name type="synonym">Diphyllobothrium latum</name>
    <dbReference type="NCBI Taxonomy" id="60516"/>
    <lineage>
        <taxon>Eukaryota</taxon>
        <taxon>Metazoa</taxon>
        <taxon>Spiralia</taxon>
        <taxon>Lophotrochozoa</taxon>
        <taxon>Platyhelminthes</taxon>
        <taxon>Cestoda</taxon>
        <taxon>Eucestoda</taxon>
        <taxon>Diphyllobothriidea</taxon>
        <taxon>Diphyllobothriidae</taxon>
        <taxon>Dibothriocephalus</taxon>
    </lineage>
</organism>
<proteinExistence type="predicted"/>
<evidence type="ECO:0000256" key="1">
    <source>
        <dbReference type="SAM" id="MobiDB-lite"/>
    </source>
</evidence>
<dbReference type="AlphaFoldDB" id="A0A3P7LNB2"/>
<sequence length="199" mass="22381">MCPVIAVCERRSLCLSLSDDPLISNLCPAHQRSIPIGLPSPHPSWLPLHLSRLDGILDYEAKSASGFKEMRSALQDIHDKMAKHRLLIDRYSGLDMKEGNGVVKDRVEAKVEELIPRMPCLTSVQRPHRADGDAILNDFDPRLVPGYSTGLCITKDDRNSELRGRIRSLLCRTRETSKKDANNPHLKSVPARRREVTVE</sequence>
<evidence type="ECO:0000313" key="3">
    <source>
        <dbReference type="Proteomes" id="UP000281553"/>
    </source>
</evidence>
<dbReference type="Proteomes" id="UP000281553">
    <property type="component" value="Unassembled WGS sequence"/>
</dbReference>
<dbReference type="EMBL" id="UYRU01055633">
    <property type="protein sequence ID" value="VDN13127.1"/>
    <property type="molecule type" value="Genomic_DNA"/>
</dbReference>
<reference evidence="2 3" key="1">
    <citation type="submission" date="2018-11" db="EMBL/GenBank/DDBJ databases">
        <authorList>
            <consortium name="Pathogen Informatics"/>
        </authorList>
    </citation>
    <scope>NUCLEOTIDE SEQUENCE [LARGE SCALE GENOMIC DNA]</scope>
</reference>